<feature type="transmembrane region" description="Helical" evidence="1">
    <location>
        <begin position="6"/>
        <end position="36"/>
    </location>
</feature>
<accession>A0A2I1RCZ3</accession>
<dbReference type="EMBL" id="PKJC01000002">
    <property type="protein sequence ID" value="PKZ66926.1"/>
    <property type="molecule type" value="Genomic_DNA"/>
</dbReference>
<evidence type="ECO:0000313" key="2">
    <source>
        <dbReference type="EMBL" id="AWO83599.1"/>
    </source>
</evidence>
<sequence>MTFTAVLVVLFAAFVACAIIGLSVWLLVLFGVLTGLHSLAWLTERTSAWRLPAETDPSPLELR</sequence>
<dbReference type="EMBL" id="CP029604">
    <property type="protein sequence ID" value="AWO83599.1"/>
    <property type="molecule type" value="Genomic_DNA"/>
</dbReference>
<keyword evidence="1" id="KW-0812">Transmembrane</keyword>
<evidence type="ECO:0000313" key="3">
    <source>
        <dbReference type="EMBL" id="PKZ66926.1"/>
    </source>
</evidence>
<keyword evidence="1" id="KW-1133">Transmembrane helix</keyword>
<dbReference type="KEGG" id="gta:BCM27_08705"/>
<evidence type="ECO:0000313" key="5">
    <source>
        <dbReference type="Proteomes" id="UP000247118"/>
    </source>
</evidence>
<dbReference type="Proteomes" id="UP000247118">
    <property type="component" value="Chromosome"/>
</dbReference>
<dbReference type="AlphaFoldDB" id="A0A2I1RCZ3"/>
<dbReference type="Proteomes" id="UP000234662">
    <property type="component" value="Unassembled WGS sequence"/>
</dbReference>
<keyword evidence="1" id="KW-0472">Membrane</keyword>
<reference evidence="3 4" key="1">
    <citation type="submission" date="2017-12" db="EMBL/GenBank/DDBJ databases">
        <title>Phylogenetic diversity of female urinary microbiome.</title>
        <authorList>
            <person name="Thomas-White K."/>
            <person name="Wolfe A.J."/>
        </authorList>
    </citation>
    <scope>NUCLEOTIDE SEQUENCE [LARGE SCALE GENOMIC DNA]</scope>
    <source>
        <strain evidence="3 4">UMB0777</strain>
    </source>
</reference>
<evidence type="ECO:0000256" key="1">
    <source>
        <dbReference type="SAM" id="Phobius"/>
    </source>
</evidence>
<protein>
    <submittedName>
        <fullName evidence="3">Uncharacterized protein</fullName>
    </submittedName>
</protein>
<name>A0A2I1RCZ3_9ACTN</name>
<evidence type="ECO:0000313" key="4">
    <source>
        <dbReference type="Proteomes" id="UP000234662"/>
    </source>
</evidence>
<organism evidence="3 4">
    <name type="scientific">Gordonia terrae</name>
    <dbReference type="NCBI Taxonomy" id="2055"/>
    <lineage>
        <taxon>Bacteria</taxon>
        <taxon>Bacillati</taxon>
        <taxon>Actinomycetota</taxon>
        <taxon>Actinomycetes</taxon>
        <taxon>Mycobacteriales</taxon>
        <taxon>Gordoniaceae</taxon>
        <taxon>Gordonia</taxon>
    </lineage>
</organism>
<dbReference type="OrthoDB" id="4381851at2"/>
<gene>
    <name evidence="3" type="ORF">CYJ73_04155</name>
    <name evidence="2" type="ORF">DLJ61_08790</name>
</gene>
<proteinExistence type="predicted"/>
<reference evidence="2 5" key="2">
    <citation type="submission" date="2018-05" db="EMBL/GenBank/DDBJ databases">
        <title>Complete genome sequence of Gordonia terrae NRRL B-16283.</title>
        <authorList>
            <person name="Garlena R.A."/>
            <person name="Russell D.A."/>
            <person name="Hatfull G.F."/>
        </authorList>
    </citation>
    <scope>NUCLEOTIDE SEQUENCE [LARGE SCALE GENOMIC DNA]</scope>
    <source>
        <strain evidence="2 5">NRRL B-16283</strain>
    </source>
</reference>
<dbReference type="STRING" id="2055.BCM27_08705"/>